<dbReference type="AlphaFoldDB" id="A0A1A3N4V6"/>
<dbReference type="SMART" id="SM00342">
    <property type="entry name" value="HTH_ARAC"/>
    <property type="match status" value="1"/>
</dbReference>
<dbReference type="InterPro" id="IPR009057">
    <property type="entry name" value="Homeodomain-like_sf"/>
</dbReference>
<evidence type="ECO:0000256" key="1">
    <source>
        <dbReference type="ARBA" id="ARBA00023015"/>
    </source>
</evidence>
<proteinExistence type="predicted"/>
<organism evidence="5 6">
    <name type="scientific">Mycobacterium asiaticum</name>
    <dbReference type="NCBI Taxonomy" id="1790"/>
    <lineage>
        <taxon>Bacteria</taxon>
        <taxon>Bacillati</taxon>
        <taxon>Actinomycetota</taxon>
        <taxon>Actinomycetes</taxon>
        <taxon>Mycobacteriales</taxon>
        <taxon>Mycobacteriaceae</taxon>
        <taxon>Mycobacterium</taxon>
    </lineage>
</organism>
<dbReference type="EMBL" id="LZLQ01000066">
    <property type="protein sequence ID" value="OBK16370.1"/>
    <property type="molecule type" value="Genomic_DNA"/>
</dbReference>
<evidence type="ECO:0000256" key="3">
    <source>
        <dbReference type="ARBA" id="ARBA00023163"/>
    </source>
</evidence>
<keyword evidence="2" id="KW-0238">DNA-binding</keyword>
<name>A0A1A3N4V6_MYCAS</name>
<evidence type="ECO:0000313" key="5">
    <source>
        <dbReference type="EMBL" id="OBK16370.1"/>
    </source>
</evidence>
<dbReference type="OrthoDB" id="5464689at2"/>
<sequence length="317" mass="34906">MFTVLLDTKDLGEAESVLSANISKMRIRTACADESALFRIERAFVGSIAFDSAECGIDFSYEMAPPDNILLCRVVSGGLQERPQGRSAATYRTGEAGVIGANSGVPCEGKVQQGHYEQLLIKPSLLSSVAAERPGSDKPVRLTGSVPISREASRQLSETIGYVGRVAASRHAQENRLIASGVERYVASTLLATLPNTARSEPTRQERRDSSPVLLRRAVAYVEDNAHDDITLTDIATAVYVTPRALQYMFRKYRHCTPTEYLRRVRLQRAHLDLVAADHSAISVGDIARRWGFGHLGRFSVLYRQTYGRSPHLTLRG</sequence>
<evidence type="ECO:0000313" key="6">
    <source>
        <dbReference type="Proteomes" id="UP000093629"/>
    </source>
</evidence>
<dbReference type="Gene3D" id="1.10.10.60">
    <property type="entry name" value="Homeodomain-like"/>
    <property type="match status" value="1"/>
</dbReference>
<dbReference type="PROSITE" id="PS01124">
    <property type="entry name" value="HTH_ARAC_FAMILY_2"/>
    <property type="match status" value="1"/>
</dbReference>
<keyword evidence="6" id="KW-1185">Reference proteome</keyword>
<keyword evidence="1" id="KW-0805">Transcription regulation</keyword>
<dbReference type="Pfam" id="PF12833">
    <property type="entry name" value="HTH_18"/>
    <property type="match status" value="1"/>
</dbReference>
<dbReference type="InterPro" id="IPR050204">
    <property type="entry name" value="AraC_XylS_family_regulators"/>
</dbReference>
<dbReference type="RefSeq" id="WP_065158523.1">
    <property type="nucleotide sequence ID" value="NZ_LZLQ01000066.1"/>
</dbReference>
<protein>
    <recommendedName>
        <fullName evidence="4">HTH araC/xylS-type domain-containing protein</fullName>
    </recommendedName>
</protein>
<dbReference type="InterPro" id="IPR018062">
    <property type="entry name" value="HTH_AraC-typ_CS"/>
</dbReference>
<evidence type="ECO:0000256" key="2">
    <source>
        <dbReference type="ARBA" id="ARBA00023125"/>
    </source>
</evidence>
<gene>
    <name evidence="5" type="ORF">A5636_03475</name>
</gene>
<dbReference type="InterPro" id="IPR018060">
    <property type="entry name" value="HTH_AraC"/>
</dbReference>
<dbReference type="PROSITE" id="PS00041">
    <property type="entry name" value="HTH_ARAC_FAMILY_1"/>
    <property type="match status" value="1"/>
</dbReference>
<feature type="domain" description="HTH araC/xylS-type" evidence="4">
    <location>
        <begin position="216"/>
        <end position="317"/>
    </location>
</feature>
<dbReference type="PANTHER" id="PTHR46796:SF12">
    <property type="entry name" value="HTH-TYPE DNA-BINDING TRANSCRIPTIONAL ACTIVATOR EUTR"/>
    <property type="match status" value="1"/>
</dbReference>
<accession>A0A1A3N4V6</accession>
<dbReference type="Proteomes" id="UP000093629">
    <property type="component" value="Unassembled WGS sequence"/>
</dbReference>
<dbReference type="GO" id="GO:0043565">
    <property type="term" value="F:sequence-specific DNA binding"/>
    <property type="evidence" value="ECO:0007669"/>
    <property type="project" value="InterPro"/>
</dbReference>
<dbReference type="SUPFAM" id="SSF46689">
    <property type="entry name" value="Homeodomain-like"/>
    <property type="match status" value="2"/>
</dbReference>
<dbReference type="GO" id="GO:0003700">
    <property type="term" value="F:DNA-binding transcription factor activity"/>
    <property type="evidence" value="ECO:0007669"/>
    <property type="project" value="InterPro"/>
</dbReference>
<reference evidence="6" key="1">
    <citation type="submission" date="2016-06" db="EMBL/GenBank/DDBJ databases">
        <authorList>
            <person name="Sutton G."/>
            <person name="Brinkac L."/>
            <person name="Sanka R."/>
            <person name="Adams M."/>
            <person name="Lau E."/>
            <person name="Garcia-Basteiro A."/>
            <person name="Lopez-Varela E."/>
            <person name="Palencia S."/>
        </authorList>
    </citation>
    <scope>NUCLEOTIDE SEQUENCE [LARGE SCALE GENOMIC DNA]</scope>
    <source>
        <strain evidence="6">1245139.5</strain>
    </source>
</reference>
<dbReference type="PANTHER" id="PTHR46796">
    <property type="entry name" value="HTH-TYPE TRANSCRIPTIONAL ACTIVATOR RHAS-RELATED"/>
    <property type="match status" value="1"/>
</dbReference>
<comment type="caution">
    <text evidence="5">The sequence shown here is derived from an EMBL/GenBank/DDBJ whole genome shotgun (WGS) entry which is preliminary data.</text>
</comment>
<keyword evidence="3" id="KW-0804">Transcription</keyword>
<evidence type="ECO:0000259" key="4">
    <source>
        <dbReference type="PROSITE" id="PS01124"/>
    </source>
</evidence>